<dbReference type="AlphaFoldDB" id="A0A8J7FAK1"/>
<keyword evidence="4" id="KW-1185">Reference proteome</keyword>
<dbReference type="PROSITE" id="PS51257">
    <property type="entry name" value="PROKAR_LIPOPROTEIN"/>
    <property type="match status" value="1"/>
</dbReference>
<organism evidence="3 4">
    <name type="scientific">Pontibacterium sinense</name>
    <dbReference type="NCBI Taxonomy" id="2781979"/>
    <lineage>
        <taxon>Bacteria</taxon>
        <taxon>Pseudomonadati</taxon>
        <taxon>Pseudomonadota</taxon>
        <taxon>Gammaproteobacteria</taxon>
        <taxon>Oceanospirillales</taxon>
        <taxon>Oceanospirillaceae</taxon>
        <taxon>Pontibacterium</taxon>
    </lineage>
</organism>
<evidence type="ECO:0000256" key="1">
    <source>
        <dbReference type="SAM" id="SignalP"/>
    </source>
</evidence>
<evidence type="ECO:0000313" key="3">
    <source>
        <dbReference type="EMBL" id="MBE9396039.1"/>
    </source>
</evidence>
<feature type="domain" description="FlgO" evidence="2">
    <location>
        <begin position="66"/>
        <end position="194"/>
    </location>
</feature>
<sequence>MMKKLLLLSFLISGCTWHGFGASPAPEQPVVVPAPEVKEPVISSAGLSSVDVDDQIYDPVSEAVAQLAVQLQEGLQANRVQRLPMAVMPFVDLSRARERYTGVLGERLGENIVYQLQQSRYNLIDYRAVSLLTTARDPLTKQNMSSLRNRYRIYFLLTGTYARYPDGIVINARVLDTTTRQVLASGQTHLPDSRLEGGTPGYDPMKALQKGMIIENSLGPVGQ</sequence>
<dbReference type="Proteomes" id="UP000640333">
    <property type="component" value="Unassembled WGS sequence"/>
</dbReference>
<protein>
    <recommendedName>
        <fullName evidence="2">FlgO domain-containing protein</fullName>
    </recommendedName>
</protein>
<accession>A0A8J7FAK1</accession>
<reference evidence="3" key="1">
    <citation type="submission" date="2020-10" db="EMBL/GenBank/DDBJ databases">
        <title>Bacterium isolated from coastal waters sediment.</title>
        <authorList>
            <person name="Chen R.-J."/>
            <person name="Lu D.-C."/>
            <person name="Zhu K.-L."/>
            <person name="Du Z.-J."/>
        </authorList>
    </citation>
    <scope>NUCLEOTIDE SEQUENCE</scope>
    <source>
        <strain evidence="3">N1Y112</strain>
    </source>
</reference>
<feature type="signal peptide" evidence="1">
    <location>
        <begin position="1"/>
        <end position="18"/>
    </location>
</feature>
<name>A0A8J7FAK1_9GAMM</name>
<proteinExistence type="predicted"/>
<dbReference type="Pfam" id="PF17680">
    <property type="entry name" value="FlgO"/>
    <property type="match status" value="1"/>
</dbReference>
<feature type="chain" id="PRO_5035311150" description="FlgO domain-containing protein" evidence="1">
    <location>
        <begin position="19"/>
        <end position="223"/>
    </location>
</feature>
<dbReference type="EMBL" id="JADEYS010000001">
    <property type="protein sequence ID" value="MBE9396039.1"/>
    <property type="molecule type" value="Genomic_DNA"/>
</dbReference>
<keyword evidence="1" id="KW-0732">Signal</keyword>
<evidence type="ECO:0000259" key="2">
    <source>
        <dbReference type="Pfam" id="PF17680"/>
    </source>
</evidence>
<comment type="caution">
    <text evidence="3">The sequence shown here is derived from an EMBL/GenBank/DDBJ whole genome shotgun (WGS) entry which is preliminary data.</text>
</comment>
<dbReference type="RefSeq" id="WP_193951583.1">
    <property type="nucleotide sequence ID" value="NZ_JADEYS010000001.1"/>
</dbReference>
<gene>
    <name evidence="3" type="ORF">IOQ59_02055</name>
</gene>
<dbReference type="InterPro" id="IPR041215">
    <property type="entry name" value="FlgO_dom"/>
</dbReference>
<evidence type="ECO:0000313" key="4">
    <source>
        <dbReference type="Proteomes" id="UP000640333"/>
    </source>
</evidence>